<keyword evidence="2" id="KW-0812">Transmembrane</keyword>
<gene>
    <name evidence="3" type="ORF">MCYG_01506</name>
</gene>
<keyword evidence="2" id="KW-1133">Transmembrane helix</keyword>
<feature type="compositionally biased region" description="Basic and acidic residues" evidence="1">
    <location>
        <begin position="159"/>
        <end position="176"/>
    </location>
</feature>
<organism evidence="3 4">
    <name type="scientific">Arthroderma otae (strain ATCC MYA-4605 / CBS 113480)</name>
    <name type="common">Microsporum canis</name>
    <dbReference type="NCBI Taxonomy" id="554155"/>
    <lineage>
        <taxon>Eukaryota</taxon>
        <taxon>Fungi</taxon>
        <taxon>Dikarya</taxon>
        <taxon>Ascomycota</taxon>
        <taxon>Pezizomycotina</taxon>
        <taxon>Eurotiomycetes</taxon>
        <taxon>Eurotiomycetidae</taxon>
        <taxon>Onygenales</taxon>
        <taxon>Arthrodermataceae</taxon>
        <taxon>Microsporum</taxon>
    </lineage>
</organism>
<dbReference type="OMA" id="SYVMAIT"/>
<evidence type="ECO:0000313" key="4">
    <source>
        <dbReference type="Proteomes" id="UP000002035"/>
    </source>
</evidence>
<evidence type="ECO:0000256" key="2">
    <source>
        <dbReference type="SAM" id="Phobius"/>
    </source>
</evidence>
<dbReference type="Proteomes" id="UP000002035">
    <property type="component" value="Unassembled WGS sequence"/>
</dbReference>
<name>C5FHE7_ARTOC</name>
<dbReference type="EMBL" id="DS995702">
    <property type="protein sequence ID" value="EEQ28687.1"/>
    <property type="molecule type" value="Genomic_DNA"/>
</dbReference>
<proteinExistence type="predicted"/>
<feature type="compositionally biased region" description="Polar residues" evidence="1">
    <location>
        <begin position="87"/>
        <end position="112"/>
    </location>
</feature>
<accession>C5FHE7</accession>
<dbReference type="VEuPathDB" id="FungiDB:MCYG_01506"/>
<dbReference type="AlphaFoldDB" id="C5FHE7"/>
<sequence length="468" mass="50954">MVAKRQAPEIPSGMPQATLDPAAPVAVTPVTTAVPAAPGPADGNQASPTMSSWVIQPKPSPITSWDAGAGQPGVVSTISPPLITKSPKATTRKTSSTAYSEPTTSTQPNQLHNSGNISSSGYSSGILAGAIVASVIGSAFLALLAAYFFFGRRRSKKGNSQEDSHTREALRDKNYDSETPSSRGHLSGTRPYSGIPDNPTIILPHALHAERGSLGDYIPTPADDKTVQSRVLTVFDHLALHVENYYSCSSPLNLDSSESTQDVAMINSYNSTFLPAPVASLLLQSNDREPIIKHCLLQSIIPLIFYAISSPFRSEGNSFLPPIYAVSRYFRDIQLHQDQVASQVQFHWRMLTAHGYRGIPTTQKQAYISARGKDISRAVETFTTAFRSYASPHHPESERIRHLTKVMEDAAELGIWLFEQPCGYEFIWDDVPAGKVVVSPAMVKVFDEQGRQLKVTKTIIKADVARYM</sequence>
<dbReference type="OrthoDB" id="5421765at2759"/>
<evidence type="ECO:0000313" key="3">
    <source>
        <dbReference type="EMBL" id="EEQ28687.1"/>
    </source>
</evidence>
<reference evidence="4" key="1">
    <citation type="journal article" date="2012" name="MBio">
        <title>Comparative genome analysis of Trichophyton rubrum and related dermatophytes reveals candidate genes involved in infection.</title>
        <authorList>
            <person name="Martinez D.A."/>
            <person name="Oliver B.G."/>
            <person name="Graeser Y."/>
            <person name="Goldberg J.M."/>
            <person name="Li W."/>
            <person name="Martinez-Rossi N.M."/>
            <person name="Monod M."/>
            <person name="Shelest E."/>
            <person name="Barton R.C."/>
            <person name="Birch E."/>
            <person name="Brakhage A.A."/>
            <person name="Chen Z."/>
            <person name="Gurr S.J."/>
            <person name="Heiman D."/>
            <person name="Heitman J."/>
            <person name="Kosti I."/>
            <person name="Rossi A."/>
            <person name="Saif S."/>
            <person name="Samalova M."/>
            <person name="Saunders C.W."/>
            <person name="Shea T."/>
            <person name="Summerbell R.C."/>
            <person name="Xu J."/>
            <person name="Young S."/>
            <person name="Zeng Q."/>
            <person name="Birren B.W."/>
            <person name="Cuomo C.A."/>
            <person name="White T.C."/>
        </authorList>
    </citation>
    <scope>NUCLEOTIDE SEQUENCE [LARGE SCALE GENOMIC DNA]</scope>
    <source>
        <strain evidence="4">ATCC MYA-4605 / CBS 113480</strain>
    </source>
</reference>
<keyword evidence="4" id="KW-1185">Reference proteome</keyword>
<dbReference type="RefSeq" id="XP_002848572.1">
    <property type="nucleotide sequence ID" value="XM_002848526.1"/>
</dbReference>
<dbReference type="eggNOG" id="ENOG502SVX1">
    <property type="taxonomic scope" value="Eukaryota"/>
</dbReference>
<feature type="region of interest" description="Disordered" evidence="1">
    <location>
        <begin position="34"/>
        <end position="116"/>
    </location>
</feature>
<feature type="region of interest" description="Disordered" evidence="1">
    <location>
        <begin position="156"/>
        <end position="194"/>
    </location>
</feature>
<protein>
    <submittedName>
        <fullName evidence="3">Uncharacterized protein</fullName>
    </submittedName>
</protein>
<evidence type="ECO:0000256" key="1">
    <source>
        <dbReference type="SAM" id="MobiDB-lite"/>
    </source>
</evidence>
<keyword evidence="2" id="KW-0472">Membrane</keyword>
<dbReference type="GeneID" id="9230710"/>
<feature type="transmembrane region" description="Helical" evidence="2">
    <location>
        <begin position="126"/>
        <end position="150"/>
    </location>
</feature>
<feature type="compositionally biased region" description="Polar residues" evidence="1">
    <location>
        <begin position="44"/>
        <end position="54"/>
    </location>
</feature>
<dbReference type="HOGENOM" id="CLU_039063_0_0_1"/>
<feature type="region of interest" description="Disordered" evidence="1">
    <location>
        <begin position="1"/>
        <end position="20"/>
    </location>
</feature>